<reference evidence="4 5" key="1">
    <citation type="submission" date="2018-05" db="EMBL/GenBank/DDBJ databases">
        <title>The Hungate 1000. A catalogue of reference genomes from the rumen microbiome.</title>
        <authorList>
            <person name="Kelly W."/>
        </authorList>
    </citation>
    <scope>NUCLEOTIDE SEQUENCE [LARGE SCALE GENOMIC DNA]</scope>
    <source>
        <strain evidence="4 5">NLAE-zl-C242</strain>
    </source>
</reference>
<dbReference type="InterPro" id="IPR014217">
    <property type="entry name" value="Spore_III_AA"/>
</dbReference>
<dbReference type="PANTHER" id="PTHR20953:SF3">
    <property type="entry name" value="P-LOOP CONTAINING NUCLEOSIDE TRIPHOSPHATE HYDROLASES SUPERFAMILY PROTEIN"/>
    <property type="match status" value="1"/>
</dbReference>
<evidence type="ECO:0000256" key="1">
    <source>
        <dbReference type="ARBA" id="ARBA00022741"/>
    </source>
</evidence>
<dbReference type="GO" id="GO:0005524">
    <property type="term" value="F:ATP binding"/>
    <property type="evidence" value="ECO:0007669"/>
    <property type="project" value="UniProtKB-KW"/>
</dbReference>
<dbReference type="NCBIfam" id="TIGR02858">
    <property type="entry name" value="spore_III_AA"/>
    <property type="match status" value="1"/>
</dbReference>
<dbReference type="InterPro" id="IPR027417">
    <property type="entry name" value="P-loop_NTPase"/>
</dbReference>
<keyword evidence="5" id="KW-1185">Reference proteome</keyword>
<dbReference type="PANTHER" id="PTHR20953">
    <property type="entry name" value="KINASE-RELATED"/>
    <property type="match status" value="1"/>
</dbReference>
<accession>A0A2Y9BDQ5</accession>
<name>A0A2Y9BDQ5_9FIRM</name>
<proteinExistence type="predicted"/>
<protein>
    <submittedName>
        <fullName evidence="4">Stage III sporulation protein AA</fullName>
    </submittedName>
</protein>
<comment type="caution">
    <text evidence="4">The sequence shown here is derived from an EMBL/GenBank/DDBJ whole genome shotgun (WGS) entry which is preliminary data.</text>
</comment>
<dbReference type="Proteomes" id="UP000245845">
    <property type="component" value="Unassembled WGS sequence"/>
</dbReference>
<feature type="domain" description="Stage III sporulation protein AA AAA+ ATPase" evidence="3">
    <location>
        <begin position="5"/>
        <end position="309"/>
    </location>
</feature>
<evidence type="ECO:0000256" key="2">
    <source>
        <dbReference type="ARBA" id="ARBA00022840"/>
    </source>
</evidence>
<sequence length="314" mass="35323">MNENSRKQQVLQVLARPVRSVVENEALDFKKVQEIRLRIGKPLMVIYNNEERILPNGQPEGHVVTRDEIRETLEYTSHYSLYAYEHEMRQGFITIEGGHRVGVMGKAVLEGDHVKNLQYISSVNIRMSHEVLGCADKILPYITKNAQVCHTLVISPPRCGKTTLIRDLIRQISDGNTYVKGCTVGVVDERSEIGGCYLGVAQNELGMRTDVLDCCPKAEGMIMLIRSMAPQVIAVDEIGSAEDIHAIEYAMQCGCKMIASVHGLTMDEAHDKPVLGRLIKERRFERYIVLGNEKRPGEVKAIYDERGSLLCRDL</sequence>
<evidence type="ECO:0000313" key="4">
    <source>
        <dbReference type="EMBL" id="PWJ31865.1"/>
    </source>
</evidence>
<dbReference type="AlphaFoldDB" id="A0A2Y9BDQ5"/>
<dbReference type="SUPFAM" id="SSF52540">
    <property type="entry name" value="P-loop containing nucleoside triphosphate hydrolases"/>
    <property type="match status" value="1"/>
</dbReference>
<dbReference type="Gene3D" id="3.40.50.300">
    <property type="entry name" value="P-loop containing nucleotide triphosphate hydrolases"/>
    <property type="match status" value="1"/>
</dbReference>
<gene>
    <name evidence="4" type="ORF">A8806_101152</name>
</gene>
<dbReference type="RefSeq" id="WP_109729252.1">
    <property type="nucleotide sequence ID" value="NZ_BAAACK010000007.1"/>
</dbReference>
<dbReference type="OrthoDB" id="9768243at2"/>
<evidence type="ECO:0000259" key="3">
    <source>
        <dbReference type="Pfam" id="PF19568"/>
    </source>
</evidence>
<keyword evidence="2" id="KW-0067">ATP-binding</keyword>
<evidence type="ECO:0000313" key="5">
    <source>
        <dbReference type="Proteomes" id="UP000245845"/>
    </source>
</evidence>
<dbReference type="EMBL" id="QGDL01000001">
    <property type="protein sequence ID" value="PWJ31865.1"/>
    <property type="molecule type" value="Genomic_DNA"/>
</dbReference>
<dbReference type="Pfam" id="PF19568">
    <property type="entry name" value="Spore_III_AA"/>
    <property type="match status" value="1"/>
</dbReference>
<dbReference type="InterPro" id="IPR045735">
    <property type="entry name" value="Spore_III_AA_AAA+_ATPase"/>
</dbReference>
<organism evidence="4 5">
    <name type="scientific">Faecalicatena orotica</name>
    <dbReference type="NCBI Taxonomy" id="1544"/>
    <lineage>
        <taxon>Bacteria</taxon>
        <taxon>Bacillati</taxon>
        <taxon>Bacillota</taxon>
        <taxon>Clostridia</taxon>
        <taxon>Lachnospirales</taxon>
        <taxon>Lachnospiraceae</taxon>
        <taxon>Faecalicatena</taxon>
    </lineage>
</organism>
<keyword evidence="1" id="KW-0547">Nucleotide-binding</keyword>